<keyword evidence="4" id="KW-1185">Reference proteome</keyword>
<comment type="caution">
    <text evidence="3">The sequence shown here is derived from an EMBL/GenBank/DDBJ whole genome shotgun (WGS) entry which is preliminary data.</text>
</comment>
<feature type="compositionally biased region" description="Gly residues" evidence="1">
    <location>
        <begin position="11"/>
        <end position="55"/>
    </location>
</feature>
<dbReference type="OrthoDB" id="5192284at2"/>
<dbReference type="PROSITE" id="PS50093">
    <property type="entry name" value="PKD"/>
    <property type="match status" value="1"/>
</dbReference>
<dbReference type="RefSeq" id="WP_157802919.1">
    <property type="nucleotide sequence ID" value="NZ_PGFB01000003.1"/>
</dbReference>
<dbReference type="Gene3D" id="2.60.40.10">
    <property type="entry name" value="Immunoglobulins"/>
    <property type="match status" value="1"/>
</dbReference>
<dbReference type="EMBL" id="PGFB01000003">
    <property type="protein sequence ID" value="PJJ62343.1"/>
    <property type="molecule type" value="Genomic_DNA"/>
</dbReference>
<dbReference type="GO" id="GO:0005975">
    <property type="term" value="P:carbohydrate metabolic process"/>
    <property type="evidence" value="ECO:0007669"/>
    <property type="project" value="UniProtKB-ARBA"/>
</dbReference>
<evidence type="ECO:0000313" key="3">
    <source>
        <dbReference type="EMBL" id="PJJ62343.1"/>
    </source>
</evidence>
<evidence type="ECO:0000256" key="1">
    <source>
        <dbReference type="SAM" id="MobiDB-lite"/>
    </source>
</evidence>
<organism evidence="3 4">
    <name type="scientific">Compostimonas suwonensis</name>
    <dbReference type="NCBI Taxonomy" id="1048394"/>
    <lineage>
        <taxon>Bacteria</taxon>
        <taxon>Bacillati</taxon>
        <taxon>Actinomycetota</taxon>
        <taxon>Actinomycetes</taxon>
        <taxon>Micrococcales</taxon>
        <taxon>Microbacteriaceae</taxon>
        <taxon>Compostimonas</taxon>
    </lineage>
</organism>
<sequence length="245" mass="24406">MRGDEVELWAGEGGGASGSDGGVAGGPGSDGAGRGGSGGDTGDGSGAGAGSGGAGAPAVPDNCVAGRDGRALVCVDYEAPDPAELTVELSDLVGFRPQPPVAAMEPNGWGVAGLETNLVSSAGTHEQSGSLLGFPAEVRFVPVGYAWDYGDGETRRSGTGGARWAELSLPEFSATSTSHAFHNAGNFTITPTAVYRAEYRFAGMTWRRIEGTLDSAGTPIAAAIRQAGTVVVTGECGVVRTAPGC</sequence>
<protein>
    <recommendedName>
        <fullName evidence="2">PKD domain-containing protein</fullName>
    </recommendedName>
</protein>
<name>A0A2M9BWK2_9MICO</name>
<feature type="domain" description="PKD" evidence="2">
    <location>
        <begin position="142"/>
        <end position="193"/>
    </location>
</feature>
<dbReference type="InterPro" id="IPR000601">
    <property type="entry name" value="PKD_dom"/>
</dbReference>
<reference evidence="3 4" key="1">
    <citation type="submission" date="2017-11" db="EMBL/GenBank/DDBJ databases">
        <title>Genomic Encyclopedia of Archaeal and Bacterial Type Strains, Phase II (KMG-II): From Individual Species to Whole Genera.</title>
        <authorList>
            <person name="Goeker M."/>
        </authorList>
    </citation>
    <scope>NUCLEOTIDE SEQUENCE [LARGE SCALE GENOMIC DNA]</scope>
    <source>
        <strain evidence="3 4">DSM 25625</strain>
    </source>
</reference>
<proteinExistence type="predicted"/>
<dbReference type="AlphaFoldDB" id="A0A2M9BWK2"/>
<feature type="region of interest" description="Disordered" evidence="1">
    <location>
        <begin position="1"/>
        <end position="56"/>
    </location>
</feature>
<evidence type="ECO:0000313" key="4">
    <source>
        <dbReference type="Proteomes" id="UP000230161"/>
    </source>
</evidence>
<accession>A0A2M9BWK2</accession>
<evidence type="ECO:0000259" key="2">
    <source>
        <dbReference type="PROSITE" id="PS50093"/>
    </source>
</evidence>
<dbReference type="InterPro" id="IPR013783">
    <property type="entry name" value="Ig-like_fold"/>
</dbReference>
<gene>
    <name evidence="3" type="ORF">CLV54_2143</name>
</gene>
<dbReference type="Proteomes" id="UP000230161">
    <property type="component" value="Unassembled WGS sequence"/>
</dbReference>